<dbReference type="RefSeq" id="WP_310318182.1">
    <property type="nucleotide sequence ID" value="NZ_JAVDWU010000006.1"/>
</dbReference>
<comment type="catalytic activity">
    <reaction evidence="1 10">
        <text>Hydrolysis of terminal non-reducing N-acetyl-D-hexosamine residues in N-acetyl-beta-D-hexosaminides.</text>
        <dbReference type="EC" id="3.2.1.52"/>
    </reaction>
</comment>
<evidence type="ECO:0000256" key="2">
    <source>
        <dbReference type="ARBA" id="ARBA00022490"/>
    </source>
</evidence>
<evidence type="ECO:0000256" key="5">
    <source>
        <dbReference type="ARBA" id="ARBA00022960"/>
    </source>
</evidence>
<dbReference type="NCBIfam" id="NF003740">
    <property type="entry name" value="PRK05337.1"/>
    <property type="match status" value="1"/>
</dbReference>
<feature type="domain" description="Glycoside hydrolase family 3 N-terminal" evidence="11">
    <location>
        <begin position="15"/>
        <end position="324"/>
    </location>
</feature>
<keyword evidence="13" id="KW-1185">Reference proteome</keyword>
<proteinExistence type="inferred from homology"/>
<comment type="pathway">
    <text evidence="10">Cell wall biogenesis; peptidoglycan recycling.</text>
</comment>
<reference evidence="12 13" key="1">
    <citation type="submission" date="2023-07" db="EMBL/GenBank/DDBJ databases">
        <title>Sorghum-associated microbial communities from plants grown in Nebraska, USA.</title>
        <authorList>
            <person name="Schachtman D."/>
        </authorList>
    </citation>
    <scope>NUCLEOTIDE SEQUENCE [LARGE SCALE GENOMIC DNA]</scope>
    <source>
        <strain evidence="12 13">4249</strain>
    </source>
</reference>
<keyword evidence="2 10" id="KW-0963">Cytoplasm</keyword>
<keyword evidence="5 10" id="KW-0133">Cell shape</keyword>
<evidence type="ECO:0000313" key="13">
    <source>
        <dbReference type="Proteomes" id="UP001265700"/>
    </source>
</evidence>
<accession>A0ABU1WPK3</accession>
<dbReference type="Gene3D" id="3.20.20.300">
    <property type="entry name" value="Glycoside hydrolase, family 3, N-terminal domain"/>
    <property type="match status" value="1"/>
</dbReference>
<keyword evidence="9 10" id="KW-0961">Cell wall biogenesis/degradation</keyword>
<keyword evidence="6 10" id="KW-0573">Peptidoglycan synthesis</keyword>
<evidence type="ECO:0000256" key="1">
    <source>
        <dbReference type="ARBA" id="ARBA00001231"/>
    </source>
</evidence>
<comment type="similarity">
    <text evidence="10">Belongs to the glycosyl hydrolase 3 family. NagZ subfamily.</text>
</comment>
<feature type="active site" description="Nucleophile" evidence="10">
    <location>
        <position position="262"/>
    </location>
</feature>
<keyword evidence="3 10" id="KW-0132">Cell division</keyword>
<feature type="binding site" evidence="10">
    <location>
        <position position="72"/>
    </location>
    <ligand>
        <name>substrate</name>
    </ligand>
</feature>
<dbReference type="InterPro" id="IPR017853">
    <property type="entry name" value="GH"/>
</dbReference>
<evidence type="ECO:0000256" key="10">
    <source>
        <dbReference type="HAMAP-Rule" id="MF_00364"/>
    </source>
</evidence>
<dbReference type="Pfam" id="PF00933">
    <property type="entry name" value="Glyco_hydro_3"/>
    <property type="match status" value="1"/>
</dbReference>
<dbReference type="HAMAP" id="MF_00364">
    <property type="entry name" value="NagZ"/>
    <property type="match status" value="1"/>
</dbReference>
<dbReference type="EC" id="3.2.1.52" evidence="10"/>
<protein>
    <recommendedName>
        <fullName evidence="10">Beta-hexosaminidase</fullName>
        <ecNumber evidence="10">3.2.1.52</ecNumber>
    </recommendedName>
    <alternativeName>
        <fullName evidence="10">Beta-N-acetylhexosaminidase</fullName>
    </alternativeName>
    <alternativeName>
        <fullName evidence="10">N-acetyl-beta-glucosaminidase</fullName>
    </alternativeName>
</protein>
<dbReference type="InterPro" id="IPR001764">
    <property type="entry name" value="Glyco_hydro_3_N"/>
</dbReference>
<dbReference type="InterPro" id="IPR050226">
    <property type="entry name" value="NagZ_Beta-hexosaminidase"/>
</dbReference>
<evidence type="ECO:0000256" key="6">
    <source>
        <dbReference type="ARBA" id="ARBA00022984"/>
    </source>
</evidence>
<evidence type="ECO:0000256" key="8">
    <source>
        <dbReference type="ARBA" id="ARBA00023306"/>
    </source>
</evidence>
<feature type="binding site" evidence="10">
    <location>
        <position position="64"/>
    </location>
    <ligand>
        <name>substrate</name>
    </ligand>
</feature>
<evidence type="ECO:0000259" key="11">
    <source>
        <dbReference type="Pfam" id="PF00933"/>
    </source>
</evidence>
<keyword evidence="4 10" id="KW-0378">Hydrolase</keyword>
<comment type="function">
    <text evidence="10">Plays a role in peptidoglycan recycling by cleaving the terminal beta-1,4-linked N-acetylglucosamine (GlcNAc) from peptide-linked peptidoglycan fragments, giving rise to free GlcNAc, anhydro-N-acetylmuramic acid and anhydro-N-acetylmuramic acid-linked peptides.</text>
</comment>
<dbReference type="SUPFAM" id="SSF51445">
    <property type="entry name" value="(Trans)glycosidases"/>
    <property type="match status" value="1"/>
</dbReference>
<evidence type="ECO:0000256" key="9">
    <source>
        <dbReference type="ARBA" id="ARBA00023316"/>
    </source>
</evidence>
<dbReference type="Proteomes" id="UP001265700">
    <property type="component" value="Unassembled WGS sequence"/>
</dbReference>
<keyword evidence="8 10" id="KW-0131">Cell cycle</keyword>
<evidence type="ECO:0000313" key="12">
    <source>
        <dbReference type="EMBL" id="MDR7151226.1"/>
    </source>
</evidence>
<feature type="active site" description="Proton donor/acceptor" evidence="10">
    <location>
        <position position="192"/>
    </location>
</feature>
<comment type="caution">
    <text evidence="12">The sequence shown here is derived from an EMBL/GenBank/DDBJ whole genome shotgun (WGS) entry which is preliminary data.</text>
</comment>
<evidence type="ECO:0000256" key="7">
    <source>
        <dbReference type="ARBA" id="ARBA00023295"/>
    </source>
</evidence>
<name>A0ABU1WPK3_9BURK</name>
<dbReference type="PANTHER" id="PTHR30480:SF13">
    <property type="entry name" value="BETA-HEXOSAMINIDASE"/>
    <property type="match status" value="1"/>
</dbReference>
<keyword evidence="7 10" id="KW-0326">Glycosidase</keyword>
<evidence type="ECO:0000256" key="4">
    <source>
        <dbReference type="ARBA" id="ARBA00022801"/>
    </source>
</evidence>
<dbReference type="PANTHER" id="PTHR30480">
    <property type="entry name" value="BETA-HEXOSAMINIDASE-RELATED"/>
    <property type="match status" value="1"/>
</dbReference>
<evidence type="ECO:0000256" key="3">
    <source>
        <dbReference type="ARBA" id="ARBA00022618"/>
    </source>
</evidence>
<gene>
    <name evidence="10" type="primary">nagZ</name>
    <name evidence="12" type="ORF">J2W49_003199</name>
</gene>
<organism evidence="12 13">
    <name type="scientific">Hydrogenophaga palleronii</name>
    <dbReference type="NCBI Taxonomy" id="65655"/>
    <lineage>
        <taxon>Bacteria</taxon>
        <taxon>Pseudomonadati</taxon>
        <taxon>Pseudomonadota</taxon>
        <taxon>Betaproteobacteria</taxon>
        <taxon>Burkholderiales</taxon>
        <taxon>Comamonadaceae</taxon>
        <taxon>Hydrogenophaga</taxon>
    </lineage>
</organism>
<dbReference type="InterPro" id="IPR022956">
    <property type="entry name" value="Beta_hexosaminidase_bac"/>
</dbReference>
<feature type="binding site" evidence="10">
    <location>
        <begin position="179"/>
        <end position="180"/>
    </location>
    <ligand>
        <name>substrate</name>
    </ligand>
</feature>
<dbReference type="InterPro" id="IPR036962">
    <property type="entry name" value="Glyco_hydro_3_N_sf"/>
</dbReference>
<comment type="subcellular location">
    <subcellularLocation>
        <location evidence="10">Cytoplasm</location>
    </subcellularLocation>
</comment>
<dbReference type="GO" id="GO:0004563">
    <property type="term" value="F:beta-N-acetylhexosaminidase activity"/>
    <property type="evidence" value="ECO:0007669"/>
    <property type="project" value="UniProtKB-EC"/>
</dbReference>
<feature type="site" description="Important for catalytic activity" evidence="10">
    <location>
        <position position="190"/>
    </location>
</feature>
<sequence length="363" mass="39310">MHPHAPLIIDVAGFSLNADDRRRLAHPLVGGVTLFGRNWRDRAQLSALCKEIKAVRSDLLIAVDHEGGRVQRFRTDGFTHLPPMAELGRMWMSPANKNEMDGAAALRATNAAVAVGYVMGAELRACGVDLSFTPVLDLDHGGSSVIGDRSFARDPRVVSLLAQSLMHGLLQSGMGNCGKHFPGHGFVRADSHLAIPVDKRSFKRILAEDAAPYGWLSASLQAIMPAHVIYPSVDSRPAGFSARWLHDVLRQQLGFTGAIFSDDLSMEAARHLDGQQVSFAEAALAALTAGVDMVVLCNQSVVDGGAPIDDAIEALSRAIYKGQWTPEPSSEARRLALLPRSKAPDWDDLMVSEPYMRAMHLLP</sequence>
<dbReference type="EMBL" id="JAVDWU010000006">
    <property type="protein sequence ID" value="MDR7151226.1"/>
    <property type="molecule type" value="Genomic_DNA"/>
</dbReference>
<feature type="binding site" evidence="10">
    <location>
        <position position="149"/>
    </location>
    <ligand>
        <name>substrate</name>
    </ligand>
</feature>